<dbReference type="RefSeq" id="WP_163084617.1">
    <property type="nucleotide sequence ID" value="NZ_JAAAWN010000007.1"/>
</dbReference>
<dbReference type="PROSITE" id="PS50072">
    <property type="entry name" value="CSA_PPIASE_2"/>
    <property type="match status" value="1"/>
</dbReference>
<accession>A0A7X5LKJ8</accession>
<dbReference type="InterPro" id="IPR002130">
    <property type="entry name" value="Cyclophilin-type_PPIase_dom"/>
</dbReference>
<proteinExistence type="predicted"/>
<dbReference type="Proteomes" id="UP000470213">
    <property type="component" value="Unassembled WGS sequence"/>
</dbReference>
<dbReference type="AlphaFoldDB" id="A0A7X5LKJ8"/>
<keyword evidence="2" id="KW-0697">Rotamase</keyword>
<evidence type="ECO:0000313" key="5">
    <source>
        <dbReference type="EMBL" id="NDV91033.1"/>
    </source>
</evidence>
<dbReference type="PANTHER" id="PTHR43246">
    <property type="entry name" value="PEPTIDYL-PROLYL CIS-TRANS ISOMERASE CYP38, CHLOROPLASTIC"/>
    <property type="match status" value="1"/>
</dbReference>
<keyword evidence="6" id="KW-1185">Reference proteome</keyword>
<comment type="caution">
    <text evidence="5">The sequence shown here is derived from an EMBL/GenBank/DDBJ whole genome shotgun (WGS) entry which is preliminary data.</text>
</comment>
<evidence type="ECO:0000256" key="3">
    <source>
        <dbReference type="ARBA" id="ARBA00023235"/>
    </source>
</evidence>
<dbReference type="EMBL" id="JAAAWN010000007">
    <property type="protein sequence ID" value="NDV91033.1"/>
    <property type="molecule type" value="Genomic_DNA"/>
</dbReference>
<reference evidence="5 6" key="1">
    <citation type="submission" date="2020-01" db="EMBL/GenBank/DDBJ databases">
        <authorList>
            <person name="Chen J."/>
            <person name="Zhu S."/>
            <person name="Yang J."/>
        </authorList>
    </citation>
    <scope>NUCLEOTIDE SEQUENCE [LARGE SCALE GENOMIC DNA]</scope>
    <source>
        <strain evidence="5 6">345S023</strain>
    </source>
</reference>
<sequence>MNINYTGSISLLFSTKPLLIWCTKRVNILLVLLLSLPFFTHSADVNWHKVSADNIVTLDTHYGPVTIALEPELAPNHVNRFRNLIKDGFFNQRYFYRVVDGFVAQGGSNETHDVTPATDLLTAEFTVPLAKDAMVVEENDMFAPATGFYHGFAVGIDKAADKMWALHCPGTVAFARDNEKDTGSTEFYIVIGQAPRHLDRNMSVVGRVVAGMPALQQLPRGDKKESGFIAAPTKESKITGSYIGTKANVSANASPETYYMQLPTHEEYLKRTDLARNLNSPFYHNTDHAPRPVDVCYYQTKASTSAW</sequence>
<dbReference type="Gene3D" id="2.40.100.10">
    <property type="entry name" value="Cyclophilin-like"/>
    <property type="match status" value="1"/>
</dbReference>
<gene>
    <name evidence="5" type="ORF">GTH32_07505</name>
</gene>
<dbReference type="Pfam" id="PF00160">
    <property type="entry name" value="Pro_isomerase"/>
    <property type="match status" value="1"/>
</dbReference>
<name>A0A7X5LKJ8_9ALTE</name>
<dbReference type="EC" id="5.2.1.8" evidence="1"/>
<organism evidence="5 6">
    <name type="scientific">Alteromonas profundi</name>
    <dbReference type="NCBI Taxonomy" id="2696062"/>
    <lineage>
        <taxon>Bacteria</taxon>
        <taxon>Pseudomonadati</taxon>
        <taxon>Pseudomonadota</taxon>
        <taxon>Gammaproteobacteria</taxon>
        <taxon>Alteromonadales</taxon>
        <taxon>Alteromonadaceae</taxon>
        <taxon>Alteromonas/Salinimonas group</taxon>
        <taxon>Alteromonas</taxon>
    </lineage>
</organism>
<evidence type="ECO:0000259" key="4">
    <source>
        <dbReference type="PROSITE" id="PS50072"/>
    </source>
</evidence>
<dbReference type="SUPFAM" id="SSF50891">
    <property type="entry name" value="Cyclophilin-like"/>
    <property type="match status" value="1"/>
</dbReference>
<feature type="domain" description="PPIase cyclophilin-type" evidence="4">
    <location>
        <begin position="54"/>
        <end position="243"/>
    </location>
</feature>
<keyword evidence="3 5" id="KW-0413">Isomerase</keyword>
<dbReference type="InterPro" id="IPR029000">
    <property type="entry name" value="Cyclophilin-like_dom_sf"/>
</dbReference>
<dbReference type="InterPro" id="IPR044665">
    <property type="entry name" value="E_coli_cyclophilin_A-like"/>
</dbReference>
<evidence type="ECO:0000313" key="6">
    <source>
        <dbReference type="Proteomes" id="UP000470213"/>
    </source>
</evidence>
<evidence type="ECO:0000256" key="1">
    <source>
        <dbReference type="ARBA" id="ARBA00013194"/>
    </source>
</evidence>
<evidence type="ECO:0000256" key="2">
    <source>
        <dbReference type="ARBA" id="ARBA00023110"/>
    </source>
</evidence>
<protein>
    <recommendedName>
        <fullName evidence="1">peptidylprolyl isomerase</fullName>
        <ecNumber evidence="1">5.2.1.8</ecNumber>
    </recommendedName>
</protein>
<dbReference type="GO" id="GO:0003755">
    <property type="term" value="F:peptidyl-prolyl cis-trans isomerase activity"/>
    <property type="evidence" value="ECO:0007669"/>
    <property type="project" value="UniProtKB-KW"/>
</dbReference>